<evidence type="ECO:0000256" key="11">
    <source>
        <dbReference type="PIRSR" id="PIRSR605856-51"/>
    </source>
</evidence>
<dbReference type="InterPro" id="IPR005856">
    <property type="entry name" value="Cys_synth"/>
</dbReference>
<dbReference type="Pfam" id="PF00291">
    <property type="entry name" value="PALP"/>
    <property type="match status" value="1"/>
</dbReference>
<keyword evidence="14" id="KW-1185">Reference proteome</keyword>
<feature type="binding site" evidence="10">
    <location>
        <begin position="189"/>
        <end position="193"/>
    </location>
    <ligand>
        <name>pyridoxal 5'-phosphate</name>
        <dbReference type="ChEBI" id="CHEBI:597326"/>
    </ligand>
</feature>
<reference evidence="13 14" key="2">
    <citation type="submission" date="2020-08" db="EMBL/GenBank/DDBJ databases">
        <title>Stappia taiwanensis sp. nov., isolated from a coastal thermal spring.</title>
        <authorList>
            <person name="Kampfer P."/>
        </authorList>
    </citation>
    <scope>NUCLEOTIDE SEQUENCE [LARGE SCALE GENOMIC DNA]</scope>
    <source>
        <strain evidence="13 14">DSM 23284</strain>
    </source>
</reference>
<evidence type="ECO:0000256" key="2">
    <source>
        <dbReference type="ARBA" id="ARBA00004962"/>
    </source>
</evidence>
<dbReference type="FunFam" id="3.40.50.1100:FF:000067">
    <property type="entry name" value="Cysteine synthase"/>
    <property type="match status" value="1"/>
</dbReference>
<dbReference type="CDD" id="cd01561">
    <property type="entry name" value="CBS_like"/>
    <property type="match status" value="1"/>
</dbReference>
<evidence type="ECO:0000256" key="1">
    <source>
        <dbReference type="ARBA" id="ARBA00001933"/>
    </source>
</evidence>
<dbReference type="RefSeq" id="WP_181760026.1">
    <property type="nucleotide sequence ID" value="NZ_BMCR01000008.1"/>
</dbReference>
<organism evidence="13 14">
    <name type="scientific">Stappia taiwanensis</name>
    <dbReference type="NCBI Taxonomy" id="992267"/>
    <lineage>
        <taxon>Bacteria</taxon>
        <taxon>Pseudomonadati</taxon>
        <taxon>Pseudomonadota</taxon>
        <taxon>Alphaproteobacteria</taxon>
        <taxon>Hyphomicrobiales</taxon>
        <taxon>Stappiaceae</taxon>
        <taxon>Stappia</taxon>
    </lineage>
</organism>
<dbReference type="InterPro" id="IPR036052">
    <property type="entry name" value="TrpB-like_PALP_sf"/>
</dbReference>
<keyword evidence="6 13" id="KW-0808">Transferase</keyword>
<dbReference type="InterPro" id="IPR050214">
    <property type="entry name" value="Cys_Synth/Cystath_Beta-Synth"/>
</dbReference>
<evidence type="ECO:0000256" key="5">
    <source>
        <dbReference type="ARBA" id="ARBA00022605"/>
    </source>
</evidence>
<comment type="catalytic activity">
    <reaction evidence="9">
        <text>O-acetyl-L-serine + hydrogen sulfide = L-cysteine + acetate</text>
        <dbReference type="Rhea" id="RHEA:14829"/>
        <dbReference type="ChEBI" id="CHEBI:29919"/>
        <dbReference type="ChEBI" id="CHEBI:30089"/>
        <dbReference type="ChEBI" id="CHEBI:35235"/>
        <dbReference type="ChEBI" id="CHEBI:58340"/>
        <dbReference type="EC" id="2.5.1.47"/>
    </reaction>
</comment>
<keyword evidence="8" id="KW-0198">Cysteine biosynthesis</keyword>
<feature type="binding site" evidence="10">
    <location>
        <position position="277"/>
    </location>
    <ligand>
        <name>pyridoxal 5'-phosphate</name>
        <dbReference type="ChEBI" id="CHEBI:597326"/>
    </ligand>
</feature>
<evidence type="ECO:0000256" key="6">
    <source>
        <dbReference type="ARBA" id="ARBA00022679"/>
    </source>
</evidence>
<dbReference type="EMBL" id="JACEON010000007">
    <property type="protein sequence ID" value="MBA4611822.1"/>
    <property type="molecule type" value="Genomic_DNA"/>
</dbReference>
<evidence type="ECO:0000256" key="3">
    <source>
        <dbReference type="ARBA" id="ARBA00007103"/>
    </source>
</evidence>
<accession>A0A838XNN8</accession>
<keyword evidence="7 10" id="KW-0663">Pyridoxal phosphate</keyword>
<dbReference type="InterPro" id="IPR001926">
    <property type="entry name" value="TrpB-like_PALP"/>
</dbReference>
<comment type="cofactor">
    <cofactor evidence="1 10">
        <name>pyridoxal 5'-phosphate</name>
        <dbReference type="ChEBI" id="CHEBI:597326"/>
    </cofactor>
</comment>
<feature type="binding site" evidence="10">
    <location>
        <position position="85"/>
    </location>
    <ligand>
        <name>pyridoxal 5'-phosphate</name>
        <dbReference type="ChEBI" id="CHEBI:597326"/>
    </ligand>
</feature>
<evidence type="ECO:0000256" key="8">
    <source>
        <dbReference type="ARBA" id="ARBA00023192"/>
    </source>
</evidence>
<dbReference type="InterPro" id="IPR005859">
    <property type="entry name" value="CysK"/>
</dbReference>
<dbReference type="NCBIfam" id="TIGR01136">
    <property type="entry name" value="cysKM"/>
    <property type="match status" value="1"/>
</dbReference>
<evidence type="ECO:0000313" key="13">
    <source>
        <dbReference type="EMBL" id="MBA4611822.1"/>
    </source>
</evidence>
<dbReference type="GO" id="GO:0006535">
    <property type="term" value="P:cysteine biosynthetic process from serine"/>
    <property type="evidence" value="ECO:0007669"/>
    <property type="project" value="InterPro"/>
</dbReference>
<feature type="modified residue" description="N6-(pyridoxal phosphate)lysine" evidence="11">
    <location>
        <position position="54"/>
    </location>
</feature>
<comment type="caution">
    <text evidence="13">The sequence shown here is derived from an EMBL/GenBank/DDBJ whole genome shotgun (WGS) entry which is preliminary data.</text>
</comment>
<dbReference type="Gene3D" id="3.40.50.1100">
    <property type="match status" value="2"/>
</dbReference>
<evidence type="ECO:0000256" key="7">
    <source>
        <dbReference type="ARBA" id="ARBA00022898"/>
    </source>
</evidence>
<dbReference type="AlphaFoldDB" id="A0A838XNN8"/>
<dbReference type="PANTHER" id="PTHR10314">
    <property type="entry name" value="CYSTATHIONINE BETA-SYNTHASE"/>
    <property type="match status" value="1"/>
</dbReference>
<evidence type="ECO:0000256" key="10">
    <source>
        <dbReference type="PIRSR" id="PIRSR605856-50"/>
    </source>
</evidence>
<comment type="similarity">
    <text evidence="3">Belongs to the cysteine synthase/cystathionine beta-synthase family.</text>
</comment>
<feature type="domain" description="Tryptophan synthase beta chain-like PALP" evidence="12">
    <location>
        <begin position="17"/>
        <end position="304"/>
    </location>
</feature>
<dbReference type="Proteomes" id="UP000559404">
    <property type="component" value="Unassembled WGS sequence"/>
</dbReference>
<proteinExistence type="inferred from homology"/>
<name>A0A838XNN8_9HYPH</name>
<dbReference type="GO" id="GO:0004124">
    <property type="term" value="F:cysteine synthase activity"/>
    <property type="evidence" value="ECO:0007669"/>
    <property type="project" value="UniProtKB-EC"/>
</dbReference>
<comment type="pathway">
    <text evidence="2">Amino-acid biosynthesis; L-cysteine biosynthesis; L-cysteine from L-serine: step 2/2.</text>
</comment>
<sequence>MSDQTPGRGRIYSSIVETIGDTPLVRLDKLAKDAGVKAEILGKLEFFNPLASVKDRIGLAMIEAMEAAGKIAPGKSTLIEPTSGNTGIALAFVAAAKGYRLILVMPETMSVERRKMLKLLGAELELTEGPKGMKGAIARAEELLAEIDGAVIPQQFENPANPEVHRRTTAEEIWNDTGGRIDAFVSGIGTGGTITGVAEVLKPRNPDLHVVAVEPTDSPVLSGGAPGPHKIQGIGAGFVPGVLNTAAYDEVLQVANNEAFEMARKVAVLEGLPVGISSGAALVAALKVGARPDMAGKRIVVIIPSFAERYLSTALFDGLE</sequence>
<dbReference type="SUPFAM" id="SSF53686">
    <property type="entry name" value="Tryptophan synthase beta subunit-like PLP-dependent enzymes"/>
    <property type="match status" value="1"/>
</dbReference>
<gene>
    <name evidence="13" type="primary">cysK</name>
    <name evidence="13" type="ORF">H1W37_09185</name>
</gene>
<evidence type="ECO:0000313" key="14">
    <source>
        <dbReference type="Proteomes" id="UP000559404"/>
    </source>
</evidence>
<evidence type="ECO:0000259" key="12">
    <source>
        <dbReference type="Pfam" id="PF00291"/>
    </source>
</evidence>
<dbReference type="NCBIfam" id="TIGR01139">
    <property type="entry name" value="cysK"/>
    <property type="match status" value="1"/>
</dbReference>
<keyword evidence="5" id="KW-0028">Amino-acid biosynthesis</keyword>
<reference evidence="13 14" key="1">
    <citation type="submission" date="2020-07" db="EMBL/GenBank/DDBJ databases">
        <authorList>
            <person name="Li M."/>
        </authorList>
    </citation>
    <scope>NUCLEOTIDE SEQUENCE [LARGE SCALE GENOMIC DNA]</scope>
    <source>
        <strain evidence="13 14">DSM 23284</strain>
    </source>
</reference>
<evidence type="ECO:0000256" key="9">
    <source>
        <dbReference type="ARBA" id="ARBA00047931"/>
    </source>
</evidence>
<evidence type="ECO:0000256" key="4">
    <source>
        <dbReference type="ARBA" id="ARBA00012681"/>
    </source>
</evidence>
<dbReference type="EC" id="2.5.1.47" evidence="4"/>
<dbReference type="GO" id="GO:0005737">
    <property type="term" value="C:cytoplasm"/>
    <property type="evidence" value="ECO:0007669"/>
    <property type="project" value="UniProtKB-ARBA"/>
</dbReference>
<protein>
    <recommendedName>
        <fullName evidence="4">cysteine synthase</fullName>
        <ecNumber evidence="4">2.5.1.47</ecNumber>
    </recommendedName>
</protein>